<evidence type="ECO:0000313" key="3">
    <source>
        <dbReference type="Proteomes" id="UP000601041"/>
    </source>
</evidence>
<dbReference type="Gene3D" id="3.30.70.1990">
    <property type="match status" value="1"/>
</dbReference>
<feature type="domain" description="Amine oxidase" evidence="1">
    <location>
        <begin position="21"/>
        <end position="281"/>
    </location>
</feature>
<dbReference type="PANTHER" id="PTHR42923">
    <property type="entry name" value="PROTOPORPHYRINOGEN OXIDASE"/>
    <property type="match status" value="1"/>
</dbReference>
<evidence type="ECO:0000313" key="2">
    <source>
        <dbReference type="EMBL" id="CAD7023804.1"/>
    </source>
</evidence>
<protein>
    <submittedName>
        <fullName evidence="2">NADH-ubiquinone oxidoreductase subunit 6</fullName>
    </submittedName>
</protein>
<dbReference type="InterPro" id="IPR002937">
    <property type="entry name" value="Amino_oxidase"/>
</dbReference>
<dbReference type="EMBL" id="CABFWE030000001">
    <property type="protein sequence ID" value="CAD7023804.1"/>
    <property type="molecule type" value="Genomic_DNA"/>
</dbReference>
<dbReference type="PANTHER" id="PTHR42923:SF17">
    <property type="entry name" value="AMINE OXIDASE DOMAIN-CONTAINING PROTEIN"/>
    <property type="match status" value="1"/>
</dbReference>
<gene>
    <name evidence="2" type="ORF">RHAB21_00351</name>
</gene>
<dbReference type="Gene3D" id="1.10.405.20">
    <property type="match status" value="1"/>
</dbReference>
<organism evidence="2 3">
    <name type="scientific">Pseudorhizobium halotolerans</name>
    <dbReference type="NCBI Taxonomy" id="1233081"/>
    <lineage>
        <taxon>Bacteria</taxon>
        <taxon>Pseudomonadati</taxon>
        <taxon>Pseudomonadota</taxon>
        <taxon>Alphaproteobacteria</taxon>
        <taxon>Hyphomicrobiales</taxon>
        <taxon>Rhizobiaceae</taxon>
        <taxon>Rhizobium/Agrobacterium group</taxon>
        <taxon>Pseudorhizobium</taxon>
    </lineage>
</organism>
<keyword evidence="3" id="KW-1185">Reference proteome</keyword>
<comment type="caution">
    <text evidence="2">The sequence shown here is derived from an EMBL/GenBank/DDBJ whole genome shotgun (WGS) entry which is preliminary data.</text>
</comment>
<dbReference type="Gene3D" id="3.50.50.60">
    <property type="entry name" value="FAD/NAD(P)-binding domain"/>
    <property type="match status" value="1"/>
</dbReference>
<reference evidence="2 3" key="1">
    <citation type="submission" date="2020-11" db="EMBL/GenBank/DDBJ databases">
        <authorList>
            <person name="Lassalle F."/>
        </authorList>
    </citation>
    <scope>NUCLEOTIDE SEQUENCE [LARGE SCALE GENOMIC DNA]</scope>
    <source>
        <strain evidence="2 3">AB21</strain>
    </source>
</reference>
<dbReference type="Proteomes" id="UP000601041">
    <property type="component" value="Unassembled WGS sequence"/>
</dbReference>
<evidence type="ECO:0000259" key="1">
    <source>
        <dbReference type="Pfam" id="PF01593"/>
    </source>
</evidence>
<name>A0ABN7JCH2_9HYPH</name>
<dbReference type="InterPro" id="IPR036188">
    <property type="entry name" value="FAD/NAD-bd_sf"/>
</dbReference>
<proteinExistence type="predicted"/>
<sequence length="450" mass="50445">MGLEFSGGVGPMRIAVIGSGISGMSAAWLASKSCEVTIYEAEDRIGGHSNTLTVDVDEGRVPVDTGFIVYNERNYPNLVALFDHLGVASEATNMSFAASLDEGSFEYSGTGLGGLLGQRRNAARPRFWRMVSDVVRFYRDAPQLLQRRDLDGLSLGEFLVREAYSQAFIDDHLLPMGAAIWSATARDMRDYPLTAFLRFFINHGLVQLKDRPQWRTVTGGSVEYVRRLMGDFQGEIRLKSRVTEVRSEGGRVIVRDSSGNADRFDQVILATHADDALAVLADADRRERDVLGRFNYTRNQAVLHCDRSLMPKRKQVWSSWNYIGAKASGEDRQLCVTYWMNRLQNLETSRPLFVTLNPCRTIAEEHVIRTFDYKHPLFDAAALQAQRQIWALQGRRGVWFCGAHFGSGFHEDGLQAGLAVAERLTGNQRPWKLAEPSGRIFVPEMLEAAE</sequence>
<dbReference type="InterPro" id="IPR050464">
    <property type="entry name" value="Zeta_carotene_desat/Oxidored"/>
</dbReference>
<dbReference type="Pfam" id="PF01593">
    <property type="entry name" value="Amino_oxidase"/>
    <property type="match status" value="1"/>
</dbReference>
<accession>A0ABN7JCH2</accession>
<dbReference type="SUPFAM" id="SSF51905">
    <property type="entry name" value="FAD/NAD(P)-binding domain"/>
    <property type="match status" value="1"/>
</dbReference>